<dbReference type="Proteomes" id="UP000028761">
    <property type="component" value="Chromosome 2"/>
</dbReference>
<organism evidence="1 2">
    <name type="scientific">Papio anubis</name>
    <name type="common">Olive baboon</name>
    <dbReference type="NCBI Taxonomy" id="9555"/>
    <lineage>
        <taxon>Eukaryota</taxon>
        <taxon>Metazoa</taxon>
        <taxon>Chordata</taxon>
        <taxon>Craniata</taxon>
        <taxon>Vertebrata</taxon>
        <taxon>Euteleostomi</taxon>
        <taxon>Mammalia</taxon>
        <taxon>Eutheria</taxon>
        <taxon>Euarchontoglires</taxon>
        <taxon>Primates</taxon>
        <taxon>Haplorrhini</taxon>
        <taxon>Catarrhini</taxon>
        <taxon>Cercopithecidae</taxon>
        <taxon>Cercopithecinae</taxon>
        <taxon>Papio</taxon>
    </lineage>
</organism>
<dbReference type="GeneTree" id="ENSGT00940000161627"/>
<reference evidence="1" key="3">
    <citation type="submission" date="2025-09" db="UniProtKB">
        <authorList>
            <consortium name="Ensembl"/>
        </authorList>
    </citation>
    <scope>IDENTIFICATION</scope>
</reference>
<name>A0A8I5NDK6_PAPAN</name>
<evidence type="ECO:0000313" key="1">
    <source>
        <dbReference type="Ensembl" id="ENSPANP00000051024.1"/>
    </source>
</evidence>
<evidence type="ECO:0000313" key="2">
    <source>
        <dbReference type="Proteomes" id="UP000028761"/>
    </source>
</evidence>
<proteinExistence type="predicted"/>
<reference evidence="1" key="2">
    <citation type="submission" date="2025-08" db="UniProtKB">
        <authorList>
            <consortium name="Ensembl"/>
        </authorList>
    </citation>
    <scope>IDENTIFICATION</scope>
</reference>
<reference evidence="1 2" key="1">
    <citation type="submission" date="2012-03" db="EMBL/GenBank/DDBJ databases">
        <title>Whole Genome Assembly of Papio anubis.</title>
        <authorList>
            <person name="Liu Y.L."/>
            <person name="Abraham K.A."/>
            <person name="Akbar H.A."/>
            <person name="Ali S.A."/>
            <person name="Anosike U.A."/>
            <person name="Aqrawi P.A."/>
            <person name="Arias F.A."/>
            <person name="Attaway T.A."/>
            <person name="Awwad R.A."/>
            <person name="Babu C.B."/>
            <person name="Bandaranaike D.B."/>
            <person name="Battles P.B."/>
            <person name="Bell A.B."/>
            <person name="Beltran B.B."/>
            <person name="Berhane-Mersha D.B."/>
            <person name="Bess C.B."/>
            <person name="Bickham C.B."/>
            <person name="Bolden T.B."/>
            <person name="Carter K.C."/>
            <person name="Chau D.C."/>
            <person name="Chavez A.C."/>
            <person name="Clerc-Blankenburg K.C."/>
            <person name="Coyle M.C."/>
            <person name="Dao M.D."/>
            <person name="Davila M.L.D."/>
            <person name="Davy-Carroll L.D."/>
            <person name="Denson S.D."/>
            <person name="Dinh H.D."/>
            <person name="Fernandez S.F."/>
            <person name="Fernando P.F."/>
            <person name="Forbes L.F."/>
            <person name="Francis C.F."/>
            <person name="Francisco L.F."/>
            <person name="Fu Q.F."/>
            <person name="Garcia-Iii R.G."/>
            <person name="Garrett T.G."/>
            <person name="Gross S.G."/>
            <person name="Gubbala S.G."/>
            <person name="Hirani K.H."/>
            <person name="Hogues M.H."/>
            <person name="Hollins B.H."/>
            <person name="Jackson L.J."/>
            <person name="Javaid M.J."/>
            <person name="Jhangiani S.J."/>
            <person name="Johnson A.J."/>
            <person name="Johnson B.J."/>
            <person name="Jones J.J."/>
            <person name="Joshi V.J."/>
            <person name="Kalu J.K."/>
            <person name="Khan N.K."/>
            <person name="Korchina V.K."/>
            <person name="Kovar C.K."/>
            <person name="Lago L.L."/>
            <person name="Lara F.L."/>
            <person name="Le T.-K.L."/>
            <person name="Lee S.L."/>
            <person name="Legall-Iii F.L."/>
            <person name="Lemon S.L."/>
            <person name="Liu J.L."/>
            <person name="Liu Y.-S.L."/>
            <person name="Liyanage D.L."/>
            <person name="Lopez J.L."/>
            <person name="Lorensuhewa L.L."/>
            <person name="Mata R.M."/>
            <person name="Mathew T.M."/>
            <person name="Mercado C.M."/>
            <person name="Mercado I.M."/>
            <person name="Morales K.M."/>
            <person name="Morgan M.M."/>
            <person name="Munidasa M.M."/>
            <person name="Ngo D.N."/>
            <person name="Nguyen L.N."/>
            <person name="Nguyen T.N."/>
            <person name="Nguyen N.N."/>
            <person name="Obregon M.O."/>
            <person name="Okwuonu G.O."/>
            <person name="Ongeri F.O."/>
            <person name="Onwere C.O."/>
            <person name="Osifeso I.O."/>
            <person name="Parra A.P."/>
            <person name="Patil S.P."/>
            <person name="Perez A.P."/>
            <person name="Perez Y.P."/>
            <person name="Pham C.P."/>
            <person name="Pu L.-L.P."/>
            <person name="Puazo M.P."/>
            <person name="Quiroz J.Q."/>
            <person name="Rouhana J.R."/>
            <person name="Ruiz M.R."/>
            <person name="Ruiz S.-J.R."/>
            <person name="Saada N.S."/>
            <person name="Santibanez J.S."/>
            <person name="Scheel M.S."/>
            <person name="Schneider B.S."/>
            <person name="Simmons D.S."/>
            <person name="Sisson I.S."/>
            <person name="Tang L.-Y.T."/>
            <person name="Thornton R.T."/>
            <person name="Tisius J.T."/>
            <person name="Toledanes G.T."/>
            <person name="Trejos Z.T."/>
            <person name="Usmani K.U."/>
            <person name="Varghese R.V."/>
            <person name="Vattathil S.V."/>
            <person name="Vee V.V."/>
            <person name="Walker D.W."/>
            <person name="Weissenberger G.W."/>
            <person name="White C.W."/>
            <person name="Williams A.W."/>
            <person name="Woodworth J.W."/>
            <person name="Wright R.W."/>
            <person name="Zhu Y.Z."/>
            <person name="Han Y.H."/>
            <person name="Newsham I.N."/>
            <person name="Nazareth L.N."/>
            <person name="Worley K.W."/>
            <person name="Muzny D.M."/>
            <person name="Rogers J.R."/>
            <person name="Gibbs R.G."/>
        </authorList>
    </citation>
    <scope>NUCLEOTIDE SEQUENCE [LARGE SCALE GENOMIC DNA]</scope>
</reference>
<dbReference type="OMA" id="CIVCRDR"/>
<dbReference type="AlphaFoldDB" id="A0A8I5NDK6"/>
<protein>
    <submittedName>
        <fullName evidence="1">Uncharacterized protein</fullName>
    </submittedName>
</protein>
<sequence>MFYLIYKRNGGRARWLKPVIPALWEAETGGSRGQEIETKTGVQWCNLSSLQPPPPRPGLSSHLSFLSSWDHRHMPPCPANFCIVCRDRVWPCFPGRSQTPGLKSSSHRGLPKC</sequence>
<accession>A0A8I5NDK6</accession>
<keyword evidence="2" id="KW-1185">Reference proteome</keyword>
<dbReference type="PANTHER" id="PTHR46254">
    <property type="entry name" value="PROTEIN GVQW1-RELATED"/>
    <property type="match status" value="1"/>
</dbReference>
<dbReference type="Ensembl" id="ENSPANT00000077679.1">
    <property type="protein sequence ID" value="ENSPANP00000051024.1"/>
    <property type="gene ID" value="ENSPANG00000046292.1"/>
</dbReference>